<dbReference type="Pfam" id="PF17232">
    <property type="entry name" value="Pep1_7"/>
    <property type="match status" value="1"/>
</dbReference>
<reference evidence="4 5" key="1">
    <citation type="submission" date="2022-03" db="EMBL/GenBank/DDBJ databases">
        <authorList>
            <person name="Macdonald S."/>
            <person name="Ahmed S."/>
            <person name="Newling K."/>
        </authorList>
    </citation>
    <scope>NUCLEOTIDE SEQUENCE [LARGE SCALE GENOMIC DNA]</scope>
</reference>
<comment type="similarity">
    <text evidence="1">Belongs to the brassicaceae elicitor peptide family.</text>
</comment>
<organism evidence="4 5">
    <name type="scientific">Eruca vesicaria subsp. sativa</name>
    <name type="common">Garden rocket</name>
    <name type="synonym">Eruca sativa</name>
    <dbReference type="NCBI Taxonomy" id="29727"/>
    <lineage>
        <taxon>Eukaryota</taxon>
        <taxon>Viridiplantae</taxon>
        <taxon>Streptophyta</taxon>
        <taxon>Embryophyta</taxon>
        <taxon>Tracheophyta</taxon>
        <taxon>Spermatophyta</taxon>
        <taxon>Magnoliopsida</taxon>
        <taxon>eudicotyledons</taxon>
        <taxon>Gunneridae</taxon>
        <taxon>Pentapetalae</taxon>
        <taxon>rosids</taxon>
        <taxon>malvids</taxon>
        <taxon>Brassicales</taxon>
        <taxon>Brassicaceae</taxon>
        <taxon>Brassiceae</taxon>
        <taxon>Eruca</taxon>
    </lineage>
</organism>
<comment type="caution">
    <text evidence="4">The sequence shown here is derived from an EMBL/GenBank/DDBJ whole genome shotgun (WGS) entry which is preliminary data.</text>
</comment>
<dbReference type="InterPro" id="IPR035176">
    <property type="entry name" value="PEP"/>
</dbReference>
<keyword evidence="2" id="KW-0611">Plant defense</keyword>
<feature type="region of interest" description="Disordered" evidence="3">
    <location>
        <begin position="28"/>
        <end position="85"/>
    </location>
</feature>
<evidence type="ECO:0000256" key="1">
    <source>
        <dbReference type="ARBA" id="ARBA00011021"/>
    </source>
</evidence>
<proteinExistence type="inferred from homology"/>
<dbReference type="Proteomes" id="UP001642260">
    <property type="component" value="Unassembled WGS sequence"/>
</dbReference>
<protein>
    <submittedName>
        <fullName evidence="4">Uncharacterized protein</fullName>
    </submittedName>
</protein>
<accession>A0ABC8ILF9</accession>
<feature type="compositionally biased region" description="Basic and acidic residues" evidence="3">
    <location>
        <begin position="37"/>
        <end position="51"/>
    </location>
</feature>
<name>A0ABC8ILF9_ERUVS</name>
<evidence type="ECO:0000256" key="2">
    <source>
        <dbReference type="ARBA" id="ARBA00022821"/>
    </source>
</evidence>
<dbReference type="EMBL" id="CAKOAT010000001">
    <property type="protein sequence ID" value="CAH8281637.1"/>
    <property type="molecule type" value="Genomic_DNA"/>
</dbReference>
<sequence length="85" mass="9646">MLKEKKSQRYRCKFITQTVMAFLECLKPKHSPSSSDMAKDEARNEKEEDASSNKTTARSLNLARKRKSKPMASSGKRGGVNTYDM</sequence>
<evidence type="ECO:0000313" key="4">
    <source>
        <dbReference type="EMBL" id="CAH8281637.1"/>
    </source>
</evidence>
<evidence type="ECO:0000313" key="5">
    <source>
        <dbReference type="Proteomes" id="UP001642260"/>
    </source>
</evidence>
<dbReference type="GO" id="GO:0006952">
    <property type="term" value="P:defense response"/>
    <property type="evidence" value="ECO:0007669"/>
    <property type="project" value="UniProtKB-KW"/>
</dbReference>
<evidence type="ECO:0000256" key="3">
    <source>
        <dbReference type="SAM" id="MobiDB-lite"/>
    </source>
</evidence>
<gene>
    <name evidence="4" type="ORF">ERUC_LOCUS61</name>
</gene>
<dbReference type="AlphaFoldDB" id="A0ABC8ILF9"/>
<keyword evidence="5" id="KW-1185">Reference proteome</keyword>